<proteinExistence type="predicted"/>
<evidence type="ECO:0000313" key="2">
    <source>
        <dbReference type="EMBL" id="GGI79176.1"/>
    </source>
</evidence>
<dbReference type="RefSeq" id="WP_188603404.1">
    <property type="nucleotide sequence ID" value="NZ_AP026830.1"/>
</dbReference>
<evidence type="ECO:0008006" key="5">
    <source>
        <dbReference type="Google" id="ProtNLM"/>
    </source>
</evidence>
<gene>
    <name evidence="2" type="ORF">GCM10007112_15200</name>
    <name evidence="1" type="ORF">Vsou_26640</name>
</gene>
<keyword evidence="4" id="KW-1185">Reference proteome</keyword>
<dbReference type="EMBL" id="BMNM01000006">
    <property type="protein sequence ID" value="GGI79176.1"/>
    <property type="molecule type" value="Genomic_DNA"/>
</dbReference>
<dbReference type="EMBL" id="AP026830">
    <property type="protein sequence ID" value="BDR93571.1"/>
    <property type="molecule type" value="Genomic_DNA"/>
</dbReference>
<evidence type="ECO:0000313" key="4">
    <source>
        <dbReference type="Proteomes" id="UP001060771"/>
    </source>
</evidence>
<dbReference type="Proteomes" id="UP000657075">
    <property type="component" value="Unassembled WGS sequence"/>
</dbReference>
<dbReference type="OrthoDB" id="26307at2157"/>
<reference evidence="2" key="2">
    <citation type="submission" date="2020-09" db="EMBL/GenBank/DDBJ databases">
        <authorList>
            <person name="Sun Q."/>
            <person name="Ohkuma M."/>
        </authorList>
    </citation>
    <scope>NUCLEOTIDE SEQUENCE</scope>
    <source>
        <strain evidence="2">JCM 11219</strain>
    </source>
</reference>
<reference evidence="1" key="4">
    <citation type="journal article" date="2023" name="Microbiol. Resour. Announc.">
        <title>Complete Genome Sequence of Vulcanisaeta souniana Strain IC-059, a Hyperthermophilic Archaeon Isolated from Hot Spring Water in Japan.</title>
        <authorList>
            <person name="Kato S."/>
            <person name="Itoh T."/>
            <person name="Wu L."/>
            <person name="Ma J."/>
            <person name="Ohkuma M."/>
        </authorList>
    </citation>
    <scope>NUCLEOTIDE SEQUENCE</scope>
    <source>
        <strain evidence="1">JCM 11219</strain>
    </source>
</reference>
<dbReference type="GeneID" id="76208204"/>
<name>A0A830EG16_9CREN</name>
<reference evidence="4" key="3">
    <citation type="submission" date="2022-09" db="EMBL/GenBank/DDBJ databases">
        <title>Complete genome sequence of Vulcanisaeta souniana.</title>
        <authorList>
            <person name="Kato S."/>
            <person name="Itoh T."/>
            <person name="Ohkuma M."/>
        </authorList>
    </citation>
    <scope>NUCLEOTIDE SEQUENCE [LARGE SCALE GENOMIC DNA]</scope>
    <source>
        <strain evidence="4">JCM 11219</strain>
    </source>
</reference>
<dbReference type="AlphaFoldDB" id="A0A830EG16"/>
<evidence type="ECO:0000313" key="3">
    <source>
        <dbReference type="Proteomes" id="UP000657075"/>
    </source>
</evidence>
<evidence type="ECO:0000313" key="1">
    <source>
        <dbReference type="EMBL" id="BDR93571.1"/>
    </source>
</evidence>
<protein>
    <recommendedName>
        <fullName evidence="5">THUMP domain-containing protein</fullName>
    </recommendedName>
</protein>
<organism evidence="2 3">
    <name type="scientific">Vulcanisaeta souniana JCM 11219</name>
    <dbReference type="NCBI Taxonomy" id="1293586"/>
    <lineage>
        <taxon>Archaea</taxon>
        <taxon>Thermoproteota</taxon>
        <taxon>Thermoprotei</taxon>
        <taxon>Thermoproteales</taxon>
        <taxon>Thermoproteaceae</taxon>
        <taxon>Vulcanisaeta</taxon>
    </lineage>
</organism>
<sequence>MTGKVLITVKLSFEYYLRQDIKDYLFFFDQNVKVNPTEFRGVLIVESMKDPRQIANLLINSPISDSVLTSVVPIITEGNYNVLSDLLGHVRDNINHGCRAFIVRCRLRGSLIGNDECERAVITLVRNFGFHAVYRGDTDCAIVIEGLGSWFGIYVGPRSFVKV</sequence>
<reference evidence="2" key="1">
    <citation type="journal article" date="2014" name="Int. J. Syst. Evol. Microbiol.">
        <title>Complete genome sequence of Corynebacterium casei LMG S-19264T (=DSM 44701T), isolated from a smear-ripened cheese.</title>
        <authorList>
            <consortium name="US DOE Joint Genome Institute (JGI-PGF)"/>
            <person name="Walter F."/>
            <person name="Albersmeier A."/>
            <person name="Kalinowski J."/>
            <person name="Ruckert C."/>
        </authorList>
    </citation>
    <scope>NUCLEOTIDE SEQUENCE</scope>
    <source>
        <strain evidence="2">JCM 11219</strain>
    </source>
</reference>
<accession>A0A830EG16</accession>
<dbReference type="Proteomes" id="UP001060771">
    <property type="component" value="Chromosome"/>
</dbReference>